<dbReference type="InterPro" id="IPR001905">
    <property type="entry name" value="Ammonium_transpt"/>
</dbReference>
<gene>
    <name evidence="10" type="ORF">MSLAZ_0616</name>
</gene>
<dbReference type="OrthoDB" id="10960at2157"/>
<feature type="transmembrane region" description="Helical" evidence="8">
    <location>
        <begin position="350"/>
        <end position="368"/>
    </location>
</feature>
<evidence type="ECO:0000259" key="9">
    <source>
        <dbReference type="Pfam" id="PF00909"/>
    </source>
</evidence>
<dbReference type="Gene3D" id="1.10.3430.10">
    <property type="entry name" value="Ammonium transporter AmtB like domains"/>
    <property type="match status" value="1"/>
</dbReference>
<dbReference type="GO" id="GO:0008519">
    <property type="term" value="F:ammonium channel activity"/>
    <property type="evidence" value="ECO:0007669"/>
    <property type="project" value="InterPro"/>
</dbReference>
<dbReference type="STRING" id="1434111.MSLAZ_0616"/>
<dbReference type="GO" id="GO:0005886">
    <property type="term" value="C:plasma membrane"/>
    <property type="evidence" value="ECO:0007669"/>
    <property type="project" value="UniProtKB-SubCell"/>
</dbReference>
<feature type="domain" description="Ammonium transporter AmtB-like" evidence="9">
    <location>
        <begin position="9"/>
        <end position="395"/>
    </location>
</feature>
<feature type="transmembrane region" description="Helical" evidence="8">
    <location>
        <begin position="125"/>
        <end position="145"/>
    </location>
</feature>
<feature type="transmembrane region" description="Helical" evidence="8">
    <location>
        <begin position="251"/>
        <end position="268"/>
    </location>
</feature>
<feature type="transmembrane region" description="Helical" evidence="8">
    <location>
        <begin position="157"/>
        <end position="179"/>
    </location>
</feature>
<dbReference type="InterPro" id="IPR029020">
    <property type="entry name" value="Ammonium/urea_transptr"/>
</dbReference>
<accession>A0A0E3S419</accession>
<keyword evidence="6 8" id="KW-0472">Membrane</keyword>
<reference evidence="10 11" key="1">
    <citation type="submission" date="2014-07" db="EMBL/GenBank/DDBJ databases">
        <title>Methanogenic archaea and the global carbon cycle.</title>
        <authorList>
            <person name="Henriksen J.R."/>
            <person name="Luke J."/>
            <person name="Reinhart S."/>
            <person name="Benedict M.N."/>
            <person name="Youngblut N.D."/>
            <person name="Metcalf M.E."/>
            <person name="Whitaker R.J."/>
            <person name="Metcalf W.W."/>
        </authorList>
    </citation>
    <scope>NUCLEOTIDE SEQUENCE [LARGE SCALE GENOMIC DNA]</scope>
    <source>
        <strain evidence="10 11">Z-7289</strain>
    </source>
</reference>
<evidence type="ECO:0000256" key="6">
    <source>
        <dbReference type="ARBA" id="ARBA00023136"/>
    </source>
</evidence>
<dbReference type="PATRIC" id="fig|1434111.4.peg.773"/>
<protein>
    <recommendedName>
        <fullName evidence="8">Ammonium transporter</fullName>
    </recommendedName>
</protein>
<keyword evidence="11" id="KW-1185">Reference proteome</keyword>
<dbReference type="EMBL" id="CP009515">
    <property type="protein sequence ID" value="AKB73877.1"/>
    <property type="molecule type" value="Genomic_DNA"/>
</dbReference>
<feature type="transmembrane region" description="Helical" evidence="8">
    <location>
        <begin position="12"/>
        <end position="33"/>
    </location>
</feature>
<dbReference type="PANTHER" id="PTHR43029:SF10">
    <property type="entry name" value="AMMONIUM TRANSPORTER MEP2"/>
    <property type="match status" value="1"/>
</dbReference>
<feature type="transmembrane region" description="Helical" evidence="8">
    <location>
        <begin position="274"/>
        <end position="295"/>
    </location>
</feature>
<evidence type="ECO:0000256" key="2">
    <source>
        <dbReference type="ARBA" id="ARBA00005887"/>
    </source>
</evidence>
<feature type="transmembrane region" description="Helical" evidence="8">
    <location>
        <begin position="95"/>
        <end position="118"/>
    </location>
</feature>
<organism evidence="10 11">
    <name type="scientific">Methanosarcina lacustris Z-7289</name>
    <dbReference type="NCBI Taxonomy" id="1434111"/>
    <lineage>
        <taxon>Archaea</taxon>
        <taxon>Methanobacteriati</taxon>
        <taxon>Methanobacteriota</taxon>
        <taxon>Stenosarchaea group</taxon>
        <taxon>Methanomicrobia</taxon>
        <taxon>Methanosarcinales</taxon>
        <taxon>Methanosarcinaceae</taxon>
        <taxon>Methanosarcina</taxon>
    </lineage>
</organism>
<keyword evidence="4 8" id="KW-0812">Transmembrane</keyword>
<comment type="subcellular location">
    <subcellularLocation>
        <location evidence="8">Cell membrane</location>
        <topology evidence="8">Multi-pass membrane protein</topology>
    </subcellularLocation>
    <subcellularLocation>
        <location evidence="1">Membrane</location>
        <topology evidence="1">Multi-pass membrane protein</topology>
    </subcellularLocation>
</comment>
<dbReference type="Pfam" id="PF00909">
    <property type="entry name" value="Ammonium_transp"/>
    <property type="match status" value="1"/>
</dbReference>
<evidence type="ECO:0000256" key="7">
    <source>
        <dbReference type="ARBA" id="ARBA00023177"/>
    </source>
</evidence>
<dbReference type="HOGENOM" id="CLU_000445_33_0_2"/>
<evidence type="ECO:0000256" key="5">
    <source>
        <dbReference type="ARBA" id="ARBA00022989"/>
    </source>
</evidence>
<evidence type="ECO:0000256" key="3">
    <source>
        <dbReference type="ARBA" id="ARBA00022448"/>
    </source>
</evidence>
<dbReference type="NCBIfam" id="TIGR00836">
    <property type="entry name" value="amt"/>
    <property type="match status" value="1"/>
</dbReference>
<evidence type="ECO:0000256" key="4">
    <source>
        <dbReference type="ARBA" id="ARBA00022692"/>
    </source>
</evidence>
<evidence type="ECO:0000313" key="10">
    <source>
        <dbReference type="EMBL" id="AKB73877.1"/>
    </source>
</evidence>
<dbReference type="KEGG" id="mls:MSLAZ_0616"/>
<evidence type="ECO:0000256" key="8">
    <source>
        <dbReference type="RuleBase" id="RU362002"/>
    </source>
</evidence>
<sequence>MVINAADTAWVLISSALVLLMLPGLALFYGGLVQRKNVLSSMMHSYVAMGVMAVEWVVIGYSLAFGEGNWFVGGLGNVFLRGIDAYSVTGSIPTYAFVAFQGMFAIITPALISGAIVGRVKFKSYIAFIALWGLIVYAPVCHWVWGGGFLTGEALDFAGGTVVHITAGMSSLAILTFLGKRRGYGVDSLKPHNVTLTLIGAGLLWFGWFGFNAGSALAANEIAAVAFISTLVAPAAAGLTWMMLEWHHLKYPTALGFSTGVLAGLVAITPAAGFVTPMAAIPIGVITSFICYEAVEIKAKLGYDDSLDAFGVHGVGGITGALLTGVYASVGATGLLLGNSGQLMTQFEGVIITIVYAISGTLLIGFVIQKTIGLKVSESEENIGLDKTQHGEAAYNL</sequence>
<feature type="transmembrane region" description="Helical" evidence="8">
    <location>
        <begin position="222"/>
        <end position="244"/>
    </location>
</feature>
<dbReference type="PANTHER" id="PTHR43029">
    <property type="entry name" value="AMMONIUM TRANSPORTER MEP2"/>
    <property type="match status" value="1"/>
</dbReference>
<keyword evidence="7 8" id="KW-0924">Ammonia transport</keyword>
<dbReference type="RefSeq" id="WP_048124682.1">
    <property type="nucleotide sequence ID" value="NZ_CP009515.1"/>
</dbReference>
<proteinExistence type="inferred from homology"/>
<keyword evidence="5 8" id="KW-1133">Transmembrane helix</keyword>
<feature type="transmembrane region" description="Helical" evidence="8">
    <location>
        <begin position="307"/>
        <end position="330"/>
    </location>
</feature>
<dbReference type="SUPFAM" id="SSF111352">
    <property type="entry name" value="Ammonium transporter"/>
    <property type="match status" value="1"/>
</dbReference>
<feature type="transmembrane region" description="Helical" evidence="8">
    <location>
        <begin position="45"/>
        <end position="65"/>
    </location>
</feature>
<comment type="similarity">
    <text evidence="2 8">Belongs to the ammonia transporter channel (TC 1.A.11.2) family.</text>
</comment>
<feature type="transmembrane region" description="Helical" evidence="8">
    <location>
        <begin position="191"/>
        <end position="210"/>
    </location>
</feature>
<dbReference type="GeneID" id="24805307"/>
<dbReference type="InterPro" id="IPR024041">
    <property type="entry name" value="NH4_transpt_AmtB-like_dom"/>
</dbReference>
<keyword evidence="3 8" id="KW-0813">Transport</keyword>
<dbReference type="AlphaFoldDB" id="A0A0E3S419"/>
<dbReference type="Proteomes" id="UP000033072">
    <property type="component" value="Chromosome"/>
</dbReference>
<name>A0A0E3S419_9EURY</name>
<evidence type="ECO:0000256" key="1">
    <source>
        <dbReference type="ARBA" id="ARBA00004141"/>
    </source>
</evidence>
<evidence type="ECO:0000313" key="11">
    <source>
        <dbReference type="Proteomes" id="UP000033072"/>
    </source>
</evidence>